<evidence type="ECO:0000259" key="7">
    <source>
        <dbReference type="Pfam" id="PF00151"/>
    </source>
</evidence>
<reference evidence="8" key="1">
    <citation type="submission" date="2015-11" db="EMBL/GenBank/DDBJ databases">
        <title>De novo transcriptome assembly of four potential Pierce s Disease insect vectors from Arizona vineyards.</title>
        <authorList>
            <person name="Tassone E.E."/>
        </authorList>
    </citation>
    <scope>NUCLEOTIDE SEQUENCE</scope>
</reference>
<dbReference type="Pfam" id="PF00151">
    <property type="entry name" value="Lipase"/>
    <property type="match status" value="1"/>
</dbReference>
<evidence type="ECO:0000256" key="4">
    <source>
        <dbReference type="RuleBase" id="RU004262"/>
    </source>
</evidence>
<feature type="compositionally biased region" description="Polar residues" evidence="5">
    <location>
        <begin position="168"/>
        <end position="189"/>
    </location>
</feature>
<feature type="chain" id="PRO_5008582872" description="Lipase domain-containing protein" evidence="6">
    <location>
        <begin position="27"/>
        <end position="1524"/>
    </location>
</feature>
<dbReference type="PANTHER" id="PTHR11610">
    <property type="entry name" value="LIPASE"/>
    <property type="match status" value="1"/>
</dbReference>
<dbReference type="PANTHER" id="PTHR11610:SF173">
    <property type="entry name" value="LIPASE DOMAIN-CONTAINING PROTEIN-RELATED"/>
    <property type="match status" value="1"/>
</dbReference>
<sequence>MLILGTANLFAIETLLLLIMGCGLLGSNESYKEPKVLERHLDSLPIIGCNRETLVYNKNALKSSVQNASKRKRSLVRNVKKYFKGNSHFTCTPFFIQRPKSTSTKSLGKSVSFYYQMAINSSELKTATTPITVRKSKKDKLRDLFFQKCKPNSTTPEIVSFVLDHQLGENNNSTNPTERSQSNYSEKVQSNQEIVSSYNTLSMNSENSYTQSNVTNLSQTLKKNRMKNIFRKVWGNTTTKNLVTTLSFLKDNGVKEDKTSTGYYKDTKEPSTVLSSRYSDLVTSSDKFIHETFRYSSKTPTTVKPSNYQITYISKLHKKTMPTTKNMDESYSYTTESRINVSSINDINNTTKFYKHNYLGHYYKINGTDIFVPTKSSVFAHFWQNRNTTSNYTTQTPKESVDSTIIQTEEDMIKINESTTKYIPQRNFHLKDLLNFQKHSHRNSSRKHMHREHYARTIHLFKTTLSLVASKTEKMTPQPISSTRRIAETKDIFVNSTLPTATGCVKSDFLLSGKIREDLFDDSGNESTHNETAEDNSYLNVISLYITEIKNLSMYQYNNTDYKSQSYFHNTYTNSSKPANENSSDPFDLNSKVTTIDNKSSYSNEIIHDSTNSKSNKFYFKNIFNSKKYSTCNNLNLAQPNFYYNMDKVENATTEIYVTETMNLIESQIPSTPLIEFSSRRSDQSLDNTEDHVRNSTDHNGIKYFKNIFNFKKQSSSSSSEISIPTSNPLINKDFSVLNFTQNGLMKTLPEMETSTFKEVKSTQESIKTECQQNFFIEKFNASTKLIDKDELNDYDMGLSNPERCDKDQTTLGTLIEKSATNQRMRKFKNIFRFHKSSTEDESDFSSIAENPTETLINESESTTIDNLQPTIKIFSEVKPSDQCYFNYPENETFQDNKMFFTNKTTTRKSLMENLRQNFKKIKKHKTTTTEINQQSIGKLCPTEPENSGILPDTDFILKRYTDEQTQVYKTSTRSVNKWLSKDRQKNRISSSNCRLDYGKGNIFQWCSERKHELQTQDNKEVFSSDVIHCPSNFTFDSLNAKQNETTPYLQSRNRFKDIFKFKSPSTMNITTQTDFTTIQYNVSTSLGKTTEMIHNNNQTSPKSSSVKSTSTQYFSKLRKKIHLSKNRTEKQSTTVTNDFYDSFDGFQNSSLIKNNDTKIFDVVAGNNISFILCNLTQDTNNTLLLHPDYVKCTNLSNEDVDSEESQRAESALNNITLSHNSSFHIMAYVMKPLENLISIFKATPNNVTKFDVNASEIQNGSLPDYLHPSNSSIVILAVNNTADTTKEVHEAKIGLFDVLKGWFHCVLESFNEPTVHDVHFYLYTRNNSVSPEELFLIDEPEPDNNTDIDFPEPVYEQESLSEMARRRRQYEDDYSFEYLSPEKSGMQSDWFNVLAETKVLIHGYIQDYHTDIMTDMKDAYLKKGDFNVIVVDWSMIGDSSCYPMVATKGLHSVGLLLAQLLDQLVEGGVSLSRVHLVGFSLGAHVAGHAGSELQNGLVYRITAGLDPALPYVPMESKVSLDAG</sequence>
<comment type="similarity">
    <text evidence="2 4">Belongs to the AB hydrolase superfamily. Lipase family.</text>
</comment>
<evidence type="ECO:0000313" key="8">
    <source>
        <dbReference type="EMBL" id="JAS50018.1"/>
    </source>
</evidence>
<evidence type="ECO:0000256" key="5">
    <source>
        <dbReference type="SAM" id="MobiDB-lite"/>
    </source>
</evidence>
<gene>
    <name evidence="8" type="ORF">g.43028</name>
</gene>
<dbReference type="InterPro" id="IPR000734">
    <property type="entry name" value="TAG_lipase"/>
</dbReference>
<keyword evidence="6" id="KW-0732">Signal</keyword>
<name>A0A1B6FII5_9HEMI</name>
<evidence type="ECO:0000256" key="6">
    <source>
        <dbReference type="SAM" id="SignalP"/>
    </source>
</evidence>
<dbReference type="SUPFAM" id="SSF53474">
    <property type="entry name" value="alpha/beta-Hydrolases"/>
    <property type="match status" value="1"/>
</dbReference>
<dbReference type="InterPro" id="IPR029058">
    <property type="entry name" value="AB_hydrolase_fold"/>
</dbReference>
<dbReference type="GO" id="GO:0005615">
    <property type="term" value="C:extracellular space"/>
    <property type="evidence" value="ECO:0007669"/>
    <property type="project" value="TreeGrafter"/>
</dbReference>
<feature type="domain" description="Lipase" evidence="7">
    <location>
        <begin position="1372"/>
        <end position="1518"/>
    </location>
</feature>
<comment type="subcellular location">
    <subcellularLocation>
        <location evidence="1">Secreted</location>
    </subcellularLocation>
</comment>
<evidence type="ECO:0000256" key="1">
    <source>
        <dbReference type="ARBA" id="ARBA00004613"/>
    </source>
</evidence>
<feature type="signal peptide" evidence="6">
    <location>
        <begin position="1"/>
        <end position="26"/>
    </location>
</feature>
<keyword evidence="3" id="KW-0964">Secreted</keyword>
<protein>
    <recommendedName>
        <fullName evidence="7">Lipase domain-containing protein</fullName>
    </recommendedName>
</protein>
<dbReference type="InterPro" id="IPR013818">
    <property type="entry name" value="Lipase"/>
</dbReference>
<dbReference type="EMBL" id="GECZ01019751">
    <property type="protein sequence ID" value="JAS50018.1"/>
    <property type="molecule type" value="Transcribed_RNA"/>
</dbReference>
<evidence type="ECO:0000256" key="3">
    <source>
        <dbReference type="ARBA" id="ARBA00022525"/>
    </source>
</evidence>
<dbReference type="GO" id="GO:0016042">
    <property type="term" value="P:lipid catabolic process"/>
    <property type="evidence" value="ECO:0007669"/>
    <property type="project" value="TreeGrafter"/>
</dbReference>
<accession>A0A1B6FII5</accession>
<feature type="region of interest" description="Disordered" evidence="5">
    <location>
        <begin position="167"/>
        <end position="189"/>
    </location>
</feature>
<organism evidence="8">
    <name type="scientific">Cuerna arida</name>
    <dbReference type="NCBI Taxonomy" id="1464854"/>
    <lineage>
        <taxon>Eukaryota</taxon>
        <taxon>Metazoa</taxon>
        <taxon>Ecdysozoa</taxon>
        <taxon>Arthropoda</taxon>
        <taxon>Hexapoda</taxon>
        <taxon>Insecta</taxon>
        <taxon>Pterygota</taxon>
        <taxon>Neoptera</taxon>
        <taxon>Paraneoptera</taxon>
        <taxon>Hemiptera</taxon>
        <taxon>Auchenorrhyncha</taxon>
        <taxon>Membracoidea</taxon>
        <taxon>Cicadellidae</taxon>
        <taxon>Cicadellinae</taxon>
        <taxon>Proconiini</taxon>
        <taxon>Cuerna</taxon>
    </lineage>
</organism>
<evidence type="ECO:0000256" key="2">
    <source>
        <dbReference type="ARBA" id="ARBA00010701"/>
    </source>
</evidence>
<proteinExistence type="inferred from homology"/>
<dbReference type="PRINTS" id="PR00821">
    <property type="entry name" value="TAGLIPASE"/>
</dbReference>
<feature type="non-terminal residue" evidence="8">
    <location>
        <position position="1524"/>
    </location>
</feature>
<dbReference type="Gene3D" id="3.40.50.1820">
    <property type="entry name" value="alpha/beta hydrolase"/>
    <property type="match status" value="1"/>
</dbReference>
<dbReference type="GO" id="GO:0016298">
    <property type="term" value="F:lipase activity"/>
    <property type="evidence" value="ECO:0007669"/>
    <property type="project" value="InterPro"/>
</dbReference>